<feature type="non-terminal residue" evidence="2">
    <location>
        <position position="1"/>
    </location>
</feature>
<comment type="caution">
    <text evidence="2">The sequence shown here is derived from an EMBL/GenBank/DDBJ whole genome shotgun (WGS) entry which is preliminary data.</text>
</comment>
<dbReference type="EMBL" id="ACCH01000260">
    <property type="protein sequence ID" value="EEF88793.1"/>
    <property type="molecule type" value="Genomic_DNA"/>
</dbReference>
<feature type="compositionally biased region" description="Gly residues" evidence="1">
    <location>
        <begin position="17"/>
        <end position="32"/>
    </location>
</feature>
<dbReference type="Proteomes" id="UP000003711">
    <property type="component" value="Unassembled WGS sequence"/>
</dbReference>
<gene>
    <name evidence="2" type="ORF">BACCELL_03585</name>
</gene>
<organism evidence="2 3">
    <name type="scientific">Bacteroides cellulosilyticus DSM 14838</name>
    <dbReference type="NCBI Taxonomy" id="537012"/>
    <lineage>
        <taxon>Bacteria</taxon>
        <taxon>Pseudomonadati</taxon>
        <taxon>Bacteroidota</taxon>
        <taxon>Bacteroidia</taxon>
        <taxon>Bacteroidales</taxon>
        <taxon>Bacteroidaceae</taxon>
        <taxon>Bacteroides</taxon>
    </lineage>
</organism>
<evidence type="ECO:0000313" key="2">
    <source>
        <dbReference type="EMBL" id="EEF88793.1"/>
    </source>
</evidence>
<dbReference type="AlphaFoldDB" id="E2NH10"/>
<protein>
    <submittedName>
        <fullName evidence="2">Uncharacterized protein</fullName>
    </submittedName>
</protein>
<reference evidence="2 3" key="2">
    <citation type="submission" date="2009-01" db="EMBL/GenBank/DDBJ databases">
        <title>Draft genome sequence of Bacteroides cellulosilyticus (DSM 14838).</title>
        <authorList>
            <person name="Sudarsanam P."/>
            <person name="Ley R."/>
            <person name="Guruge J."/>
            <person name="Turnbaugh P.J."/>
            <person name="Mahowald M."/>
            <person name="Liep D."/>
            <person name="Gordon J."/>
        </authorList>
    </citation>
    <scope>NUCLEOTIDE SEQUENCE [LARGE SCALE GENOMIC DNA]</scope>
    <source>
        <strain evidence="2 3">DSM 14838</strain>
    </source>
</reference>
<dbReference type="HOGENOM" id="CLU_3280890_0_0_10"/>
<proteinExistence type="predicted"/>
<evidence type="ECO:0000313" key="3">
    <source>
        <dbReference type="Proteomes" id="UP000003711"/>
    </source>
</evidence>
<reference evidence="2 3" key="1">
    <citation type="submission" date="2008-12" db="EMBL/GenBank/DDBJ databases">
        <authorList>
            <person name="Fulton L."/>
            <person name="Clifton S."/>
            <person name="Fulton B."/>
            <person name="Xu J."/>
            <person name="Minx P."/>
            <person name="Pepin K.H."/>
            <person name="Johnson M."/>
            <person name="Bhonagiri V."/>
            <person name="Nash W.E."/>
            <person name="Mardis E.R."/>
            <person name="Wilson R.K."/>
        </authorList>
    </citation>
    <scope>NUCLEOTIDE SEQUENCE [LARGE SCALE GENOMIC DNA]</scope>
    <source>
        <strain evidence="2 3">DSM 14838</strain>
    </source>
</reference>
<evidence type="ECO:0000256" key="1">
    <source>
        <dbReference type="SAM" id="MobiDB-lite"/>
    </source>
</evidence>
<name>E2NH10_9BACE</name>
<sequence length="40" mass="3853">DRMDFVDLESQLKAAGSGSGSGEGGGNEGGDGGLDENPLG</sequence>
<accession>E2NH10</accession>
<feature type="region of interest" description="Disordered" evidence="1">
    <location>
        <begin position="1"/>
        <end position="40"/>
    </location>
</feature>